<feature type="binding site" evidence="7">
    <location>
        <position position="124"/>
    </location>
    <ligand>
        <name>NADP(+)</name>
        <dbReference type="ChEBI" id="CHEBI:58349"/>
    </ligand>
</feature>
<evidence type="ECO:0000256" key="2">
    <source>
        <dbReference type="ARBA" id="ARBA00023002"/>
    </source>
</evidence>
<feature type="compositionally biased region" description="Polar residues" evidence="9">
    <location>
        <begin position="1"/>
        <end position="11"/>
    </location>
</feature>
<feature type="binding site" evidence="6">
    <location>
        <position position="482"/>
    </location>
    <ligand>
        <name>substrate</name>
        <note>ligand shared between dimeric partners</note>
    </ligand>
</feature>
<feature type="active site" description="Proton donor" evidence="5">
    <location>
        <position position="216"/>
    </location>
</feature>
<feature type="binding site" evidence="7">
    <location>
        <begin position="31"/>
        <end position="36"/>
    </location>
    <ligand>
        <name>NADP(+)</name>
        <dbReference type="ChEBI" id="CHEBI:58349"/>
    </ligand>
</feature>
<dbReference type="Proteomes" id="UP000562984">
    <property type="component" value="Unassembled WGS sequence"/>
</dbReference>
<dbReference type="GO" id="GO:0050661">
    <property type="term" value="F:NADP binding"/>
    <property type="evidence" value="ECO:0007669"/>
    <property type="project" value="InterPro"/>
</dbReference>
<evidence type="ECO:0000313" key="11">
    <source>
        <dbReference type="EMBL" id="NNG35790.1"/>
    </source>
</evidence>
<dbReference type="AlphaFoldDB" id="A0A849ABD2"/>
<feature type="binding site" description="in other chain" evidence="6">
    <location>
        <position position="314"/>
    </location>
    <ligand>
        <name>substrate</name>
        <note>ligand shared between dimeric partners</note>
    </ligand>
</feature>
<dbReference type="PRINTS" id="PR00076">
    <property type="entry name" value="6PGDHDRGNASE"/>
</dbReference>
<dbReference type="SMART" id="SM01350">
    <property type="entry name" value="6PGD"/>
    <property type="match status" value="1"/>
</dbReference>
<dbReference type="FunFam" id="1.10.1040.10:FF:000002">
    <property type="entry name" value="6-phosphogluconate dehydrogenase, decarboxylating"/>
    <property type="match status" value="1"/>
</dbReference>
<dbReference type="RefSeq" id="WP_171199491.1">
    <property type="nucleotide sequence ID" value="NZ_JABEND010000004.1"/>
</dbReference>
<dbReference type="InterPro" id="IPR036291">
    <property type="entry name" value="NAD(P)-bd_dom_sf"/>
</dbReference>
<dbReference type="InterPro" id="IPR006113">
    <property type="entry name" value="6PGDH_Gnd/GntZ"/>
</dbReference>
<protein>
    <recommendedName>
        <fullName evidence="4 8">6-phosphogluconate dehydrogenase, decarboxylating</fullName>
        <ecNumber evidence="4 8">1.1.1.44</ecNumber>
    </recommendedName>
</protein>
<feature type="binding site" description="in other chain" evidence="6">
    <location>
        <position position="217"/>
    </location>
    <ligand>
        <name>substrate</name>
        <note>ligand shared between dimeric partners</note>
    </ligand>
</feature>
<feature type="region of interest" description="Disordered" evidence="9">
    <location>
        <begin position="1"/>
        <end position="21"/>
    </location>
</feature>
<keyword evidence="2 4" id="KW-0560">Oxidoreductase</keyword>
<accession>A0A849ABD2</accession>
<comment type="function">
    <text evidence="4">Catalyzes the oxidative decarboxylation of 6-phosphogluconate to ribulose 5-phosphate and CO(2), with concomitant reduction of NADP to NADPH.</text>
</comment>
<feature type="binding site" evidence="7">
    <location>
        <begin position="96"/>
        <end position="98"/>
    </location>
    <ligand>
        <name>NADP(+)</name>
        <dbReference type="ChEBI" id="CHEBI:58349"/>
    </ligand>
</feature>
<feature type="binding site" evidence="7">
    <location>
        <begin position="54"/>
        <end position="56"/>
    </location>
    <ligand>
        <name>NADP(+)</name>
        <dbReference type="ChEBI" id="CHEBI:58349"/>
    </ligand>
</feature>
<comment type="similarity">
    <text evidence="1 4 8">Belongs to the 6-phosphogluconate dehydrogenase family.</text>
</comment>
<comment type="caution">
    <text evidence="11">The sequence shown here is derived from an EMBL/GenBank/DDBJ whole genome shotgun (WGS) entry which is preliminary data.</text>
</comment>
<gene>
    <name evidence="11" type="primary">gndA</name>
    <name evidence="11" type="ORF">HKD39_08720</name>
</gene>
<evidence type="ECO:0000259" key="10">
    <source>
        <dbReference type="SMART" id="SM01350"/>
    </source>
</evidence>
<feature type="binding site" description="in other chain" evidence="6">
    <location>
        <position position="124"/>
    </location>
    <ligand>
        <name>substrate</name>
        <note>ligand shared between dimeric partners</note>
    </ligand>
</feature>
<dbReference type="InterPro" id="IPR013328">
    <property type="entry name" value="6PGD_dom2"/>
</dbReference>
<dbReference type="Pfam" id="PF03446">
    <property type="entry name" value="NAD_binding_2"/>
    <property type="match status" value="1"/>
</dbReference>
<dbReference type="Gene3D" id="1.10.1040.10">
    <property type="entry name" value="N-(1-d-carboxylethyl)-l-norvaline Dehydrogenase, domain 2"/>
    <property type="match status" value="1"/>
</dbReference>
<dbReference type="InterPro" id="IPR006183">
    <property type="entry name" value="Pgluconate_DH"/>
</dbReference>
<evidence type="ECO:0000313" key="12">
    <source>
        <dbReference type="Proteomes" id="UP000562984"/>
    </source>
</evidence>
<dbReference type="Gene3D" id="3.40.50.720">
    <property type="entry name" value="NAD(P)-binding Rossmann-like Domain"/>
    <property type="match status" value="1"/>
</dbReference>
<feature type="binding site" description="in other chain" evidence="6">
    <location>
        <position position="287"/>
    </location>
    <ligand>
        <name>substrate</name>
        <note>ligand shared between dimeric partners</note>
    </ligand>
</feature>
<keyword evidence="4 8" id="KW-0521">NADP</keyword>
<reference evidence="11 12" key="1">
    <citation type="submission" date="2020-05" db="EMBL/GenBank/DDBJ databases">
        <title>Nakamurella sp. DB0629 isolated from air conditioner.</title>
        <authorList>
            <person name="Kim D.H."/>
            <person name="Kim D.-U."/>
        </authorList>
    </citation>
    <scope>NUCLEOTIDE SEQUENCE [LARGE SCALE GENOMIC DNA]</scope>
    <source>
        <strain evidence="11 12">DB0629</strain>
    </source>
</reference>
<dbReference type="PIRSF" id="PIRSF000109">
    <property type="entry name" value="6PGD"/>
    <property type="match status" value="1"/>
</dbReference>
<dbReference type="InterPro" id="IPR006115">
    <property type="entry name" value="6PGDH_NADP-bd"/>
</dbReference>
<feature type="active site" description="Proton acceptor" evidence="5">
    <location>
        <position position="209"/>
    </location>
</feature>
<keyword evidence="12" id="KW-1185">Reference proteome</keyword>
<dbReference type="InterPro" id="IPR006114">
    <property type="entry name" value="6PGDH_C"/>
</dbReference>
<evidence type="ECO:0000256" key="1">
    <source>
        <dbReference type="ARBA" id="ARBA00008419"/>
    </source>
</evidence>
<evidence type="ECO:0000256" key="8">
    <source>
        <dbReference type="RuleBase" id="RU000485"/>
    </source>
</evidence>
<dbReference type="GO" id="GO:0006098">
    <property type="term" value="P:pentose-phosphate shunt"/>
    <property type="evidence" value="ECO:0007669"/>
    <property type="project" value="UniProtKB-UniPathway"/>
</dbReference>
<feature type="binding site" description="in other chain" evidence="6">
    <location>
        <begin position="212"/>
        <end position="213"/>
    </location>
    <ligand>
        <name>substrate</name>
        <note>ligand shared between dimeric partners</note>
    </ligand>
</feature>
<dbReference type="SUPFAM" id="SSF51735">
    <property type="entry name" value="NAD(P)-binding Rossmann-fold domains"/>
    <property type="match status" value="1"/>
</dbReference>
<dbReference type="FunFam" id="3.40.50.720:FF:000007">
    <property type="entry name" value="6-phosphogluconate dehydrogenase, decarboxylating"/>
    <property type="match status" value="1"/>
</dbReference>
<dbReference type="SUPFAM" id="SSF48179">
    <property type="entry name" value="6-phosphogluconate dehydrogenase C-terminal domain-like"/>
    <property type="match status" value="1"/>
</dbReference>
<dbReference type="InterPro" id="IPR008927">
    <property type="entry name" value="6-PGluconate_DH-like_C_sf"/>
</dbReference>
<feature type="binding site" description="in other chain" evidence="6">
    <location>
        <begin position="150"/>
        <end position="152"/>
    </location>
    <ligand>
        <name>substrate</name>
        <note>ligand shared between dimeric partners</note>
    </ligand>
</feature>
<evidence type="ECO:0000256" key="3">
    <source>
        <dbReference type="ARBA" id="ARBA00023064"/>
    </source>
</evidence>
<dbReference type="Gene3D" id="1.20.5.320">
    <property type="entry name" value="6-Phosphogluconate Dehydrogenase, domain 3"/>
    <property type="match status" value="1"/>
</dbReference>
<dbReference type="EMBL" id="JABEND010000004">
    <property type="protein sequence ID" value="NNG35790.1"/>
    <property type="molecule type" value="Genomic_DNA"/>
</dbReference>
<sequence>MADQTTGTTSEAAGDGAGAPGAAQADIGVTGLAVMGANLARNLARNGYVTAVHNRTDAKTKQLISEHGDEGTFVPSESTADFVASLKKPRTVIIMVKAGEPTDAVIDEVTPLLDEGDILVDGGNALFTDTIRREKALRDRGIHFVGTGISGGEEGALNGPSIMPGGSDESYATLGPILAKISAKVPEGDPDGEACSTHIGTDGAGHFVKMVHNGIEYADMQLIGEAYDLMRRGLGLSTDRIAEIFREWNTGDLDSFLIEITAKVLAHKDPKTGKALVDMIVDAAGMKGTGTWTVQNALDLAVPASGIAEAVFARGLSAQRELRDAAAELPGPDGKIDVSDVDDFVADIKQALYAAKIVAYAQGWELIAAGAEKYGWDIDLASVARIWRGGCIIRAAFLGRLADAYQQADATGEVPKSLLLLPYFTEALGKAQESWRFAVAQAVFAGIPVPGFAAALAYYDALRSPRLPAALIQAQRDYFGAHTYHRTDADPDASFHTLWSGDGSEVQT</sequence>
<dbReference type="PANTHER" id="PTHR11811">
    <property type="entry name" value="6-PHOSPHOGLUCONATE DEHYDROGENASE"/>
    <property type="match status" value="1"/>
</dbReference>
<comment type="catalytic activity">
    <reaction evidence="4 8">
        <text>6-phospho-D-gluconate + NADP(+) = D-ribulose 5-phosphate + CO2 + NADPH</text>
        <dbReference type="Rhea" id="RHEA:10116"/>
        <dbReference type="ChEBI" id="CHEBI:16526"/>
        <dbReference type="ChEBI" id="CHEBI:57783"/>
        <dbReference type="ChEBI" id="CHEBI:58121"/>
        <dbReference type="ChEBI" id="CHEBI:58349"/>
        <dbReference type="ChEBI" id="CHEBI:58759"/>
        <dbReference type="EC" id="1.1.1.44"/>
    </reaction>
</comment>
<feature type="domain" description="6-phosphogluconate dehydrogenase C-terminal" evidence="10">
    <location>
        <begin position="205"/>
        <end position="500"/>
    </location>
</feature>
<dbReference type="GO" id="GO:0019521">
    <property type="term" value="P:D-gluconate metabolic process"/>
    <property type="evidence" value="ECO:0007669"/>
    <property type="project" value="UniProtKB-KW"/>
</dbReference>
<comment type="pathway">
    <text evidence="4 8">Carbohydrate degradation; pentose phosphate pathway; D-ribulose 5-phosphate from D-glucose 6-phosphate (oxidative stage): step 3/3.</text>
</comment>
<comment type="subunit">
    <text evidence="4">Homodimer.</text>
</comment>
<keyword evidence="3 8" id="KW-0311">Gluconate utilization</keyword>
<evidence type="ECO:0000256" key="7">
    <source>
        <dbReference type="PIRSR" id="PIRSR000109-3"/>
    </source>
</evidence>
<dbReference type="NCBIfam" id="TIGR00873">
    <property type="entry name" value="gnd"/>
    <property type="match status" value="1"/>
</dbReference>
<dbReference type="NCBIfam" id="NF006765">
    <property type="entry name" value="PRK09287.1"/>
    <property type="match status" value="1"/>
</dbReference>
<evidence type="ECO:0000256" key="5">
    <source>
        <dbReference type="PIRSR" id="PIRSR000109-1"/>
    </source>
</evidence>
<feature type="binding site" evidence="6">
    <location>
        <position position="476"/>
    </location>
    <ligand>
        <name>substrate</name>
        <note>ligand shared between dimeric partners</note>
    </ligand>
</feature>
<keyword evidence="4 8" id="KW-0570">Pentose shunt</keyword>
<name>A0A849ABD2_9ACTN</name>
<evidence type="ECO:0000256" key="9">
    <source>
        <dbReference type="SAM" id="MobiDB-lite"/>
    </source>
</evidence>
<proteinExistence type="inferred from homology"/>
<evidence type="ECO:0000256" key="4">
    <source>
        <dbReference type="PIRNR" id="PIRNR000109"/>
    </source>
</evidence>
<dbReference type="EC" id="1.1.1.44" evidence="4 8"/>
<evidence type="ECO:0000256" key="6">
    <source>
        <dbReference type="PIRSR" id="PIRSR000109-2"/>
    </source>
</evidence>
<dbReference type="UniPathway" id="UPA00115">
    <property type="reaction ID" value="UER00410"/>
</dbReference>
<dbReference type="GO" id="GO:0004616">
    <property type="term" value="F:phosphogluconate dehydrogenase (decarboxylating) activity"/>
    <property type="evidence" value="ECO:0007669"/>
    <property type="project" value="UniProtKB-EC"/>
</dbReference>
<dbReference type="Pfam" id="PF00393">
    <property type="entry name" value="6PGD"/>
    <property type="match status" value="1"/>
</dbReference>
<organism evidence="11 12">
    <name type="scientific">Nakamurella aerolata</name>
    <dbReference type="NCBI Taxonomy" id="1656892"/>
    <lineage>
        <taxon>Bacteria</taxon>
        <taxon>Bacillati</taxon>
        <taxon>Actinomycetota</taxon>
        <taxon>Actinomycetes</taxon>
        <taxon>Nakamurellales</taxon>
        <taxon>Nakamurellaceae</taxon>
        <taxon>Nakamurella</taxon>
    </lineage>
</organism>